<evidence type="ECO:0000313" key="2">
    <source>
        <dbReference type="EMBL" id="CAG5124108.1"/>
    </source>
</evidence>
<dbReference type="AlphaFoldDB" id="A0A8S3Z7G6"/>
<proteinExistence type="predicted"/>
<sequence length="409" mass="45421">METLKFCMYCLLALLVYGDLVTSLPTQSFAGKLYNSSIACTRGSQQTPHDIDCRNGQPKGMVGRMYISRIFYGATPLSMGCNRTASYNSCCTVDPDADCIFASDVDMEDVARRFTGFSQATFSGVRRYSSLGKCDQKIYPDLTSYSFVEFGCASVSLLNDLTKDVTFQYPDVVYIDSNSYFNNSDVKDSNFSCVVQTECNSSLSVVALYLRRFMNSSSRCPEEFLFQDGKYPDVKSNLTCDDGDFLFNRMLFTSESNVAIISMSVKGNHTGRVFMKVNSSKEMSNIRLTCGAEFERTQDNFIRCQGDAYIEETTLVIPSTSETTSTLATETDCMSVPTNTAGDVQDWSNCRFGCRNSIAAVASDLTVLLHPTSETPKNIRATKTGQPVNDLFRNAINRKSIAYTRGTYL</sequence>
<dbReference type="OrthoDB" id="6142956at2759"/>
<keyword evidence="1" id="KW-0732">Signal</keyword>
<protein>
    <submittedName>
        <fullName evidence="2">Uncharacterized protein</fullName>
    </submittedName>
</protein>
<gene>
    <name evidence="2" type="ORF">CUNI_LOCUS9666</name>
</gene>
<reference evidence="2" key="1">
    <citation type="submission" date="2021-04" db="EMBL/GenBank/DDBJ databases">
        <authorList>
            <consortium name="Molecular Ecology Group"/>
        </authorList>
    </citation>
    <scope>NUCLEOTIDE SEQUENCE</scope>
</reference>
<dbReference type="EMBL" id="CAJHNH020001698">
    <property type="protein sequence ID" value="CAG5124108.1"/>
    <property type="molecule type" value="Genomic_DNA"/>
</dbReference>
<evidence type="ECO:0000256" key="1">
    <source>
        <dbReference type="SAM" id="SignalP"/>
    </source>
</evidence>
<accession>A0A8S3Z7G6</accession>
<feature type="signal peptide" evidence="1">
    <location>
        <begin position="1"/>
        <end position="23"/>
    </location>
</feature>
<feature type="chain" id="PRO_5035746767" evidence="1">
    <location>
        <begin position="24"/>
        <end position="409"/>
    </location>
</feature>
<name>A0A8S3Z7G6_9EUPU</name>
<dbReference type="Proteomes" id="UP000678393">
    <property type="component" value="Unassembled WGS sequence"/>
</dbReference>
<organism evidence="2 3">
    <name type="scientific">Candidula unifasciata</name>
    <dbReference type="NCBI Taxonomy" id="100452"/>
    <lineage>
        <taxon>Eukaryota</taxon>
        <taxon>Metazoa</taxon>
        <taxon>Spiralia</taxon>
        <taxon>Lophotrochozoa</taxon>
        <taxon>Mollusca</taxon>
        <taxon>Gastropoda</taxon>
        <taxon>Heterobranchia</taxon>
        <taxon>Euthyneura</taxon>
        <taxon>Panpulmonata</taxon>
        <taxon>Eupulmonata</taxon>
        <taxon>Stylommatophora</taxon>
        <taxon>Helicina</taxon>
        <taxon>Helicoidea</taxon>
        <taxon>Geomitridae</taxon>
        <taxon>Candidula</taxon>
    </lineage>
</organism>
<evidence type="ECO:0000313" key="3">
    <source>
        <dbReference type="Proteomes" id="UP000678393"/>
    </source>
</evidence>
<keyword evidence="3" id="KW-1185">Reference proteome</keyword>
<comment type="caution">
    <text evidence="2">The sequence shown here is derived from an EMBL/GenBank/DDBJ whole genome shotgun (WGS) entry which is preliminary data.</text>
</comment>